<dbReference type="GO" id="GO:0000972">
    <property type="term" value="P:transcription-dependent tethering of RNA polymerase II gene DNA at nuclear periphery"/>
    <property type="evidence" value="ECO:0007669"/>
    <property type="project" value="TreeGrafter"/>
</dbReference>
<accession>T0QJI5</accession>
<gene>
    <name evidence="5" type="ORF">SDRG_07681</name>
</gene>
<dbReference type="STRING" id="1156394.T0QJI5"/>
<feature type="compositionally biased region" description="Basic and acidic residues" evidence="4">
    <location>
        <begin position="32"/>
        <end position="45"/>
    </location>
</feature>
<dbReference type="GO" id="GO:0031080">
    <property type="term" value="C:nuclear pore outer ring"/>
    <property type="evidence" value="ECO:0007669"/>
    <property type="project" value="TreeGrafter"/>
</dbReference>
<dbReference type="eggNOG" id="ENOG502QSBC">
    <property type="taxonomic scope" value="Eukaryota"/>
</dbReference>
<feature type="region of interest" description="Disordered" evidence="4">
    <location>
        <begin position="1"/>
        <end position="45"/>
    </location>
</feature>
<organism evidence="5 6">
    <name type="scientific">Saprolegnia diclina (strain VS20)</name>
    <dbReference type="NCBI Taxonomy" id="1156394"/>
    <lineage>
        <taxon>Eukaryota</taxon>
        <taxon>Sar</taxon>
        <taxon>Stramenopiles</taxon>
        <taxon>Oomycota</taxon>
        <taxon>Saprolegniomycetes</taxon>
        <taxon>Saprolegniales</taxon>
        <taxon>Saprolegniaceae</taxon>
        <taxon>Saprolegnia</taxon>
    </lineage>
</organism>
<keyword evidence="2" id="KW-0813">Transport</keyword>
<dbReference type="PANTHER" id="PTHR13405:SF11">
    <property type="entry name" value="NUCLEAR PORE COMPLEX PROTEIN NUP133"/>
    <property type="match status" value="1"/>
</dbReference>
<feature type="compositionally biased region" description="Low complexity" evidence="4">
    <location>
        <begin position="1"/>
        <end position="15"/>
    </location>
</feature>
<dbReference type="GO" id="GO:0017056">
    <property type="term" value="F:structural constituent of nuclear pore"/>
    <property type="evidence" value="ECO:0007669"/>
    <property type="project" value="InterPro"/>
</dbReference>
<keyword evidence="6" id="KW-1185">Reference proteome</keyword>
<evidence type="ECO:0000313" key="5">
    <source>
        <dbReference type="EMBL" id="EQC34881.1"/>
    </source>
</evidence>
<dbReference type="GeneID" id="19948408"/>
<comment type="subcellular location">
    <subcellularLocation>
        <location evidence="1">Nucleus</location>
    </subcellularLocation>
</comment>
<dbReference type="SUPFAM" id="SSF117289">
    <property type="entry name" value="Nucleoporin domain"/>
    <property type="match status" value="1"/>
</dbReference>
<dbReference type="Proteomes" id="UP000030762">
    <property type="component" value="Unassembled WGS sequence"/>
</dbReference>
<dbReference type="GO" id="GO:0006606">
    <property type="term" value="P:protein import into nucleus"/>
    <property type="evidence" value="ECO:0007669"/>
    <property type="project" value="TreeGrafter"/>
</dbReference>
<evidence type="ECO:0000256" key="3">
    <source>
        <dbReference type="ARBA" id="ARBA00023242"/>
    </source>
</evidence>
<dbReference type="RefSeq" id="XP_008611753.1">
    <property type="nucleotide sequence ID" value="XM_008613531.1"/>
</dbReference>
<name>T0QJI5_SAPDV</name>
<evidence type="ECO:0000256" key="4">
    <source>
        <dbReference type="SAM" id="MobiDB-lite"/>
    </source>
</evidence>
<dbReference type="EMBL" id="JH767153">
    <property type="protein sequence ID" value="EQC34881.1"/>
    <property type="molecule type" value="Genomic_DNA"/>
</dbReference>
<dbReference type="OMA" id="SIERYDQ"/>
<dbReference type="OrthoDB" id="103454at2759"/>
<sequence>MFGRRQPTQPAPAAHATRKSSVHVPSSSSSKGVEKMGRSLSDSFERRGTAVLSPRKLHRKNSMDVQPAATIFENGVYTHEVVETIGSDASDTPSAPSLRQLVQQKHVPVAFASFPWMEHVIGLYTFVCADRLIVWNSHALNRALSLPETIYLEYPRDLGAFATQHARTIVSTHATEYSSSKVAITATLFTADGSVVVWHDIQSSTPPSYTRLALQDGEHLVHVSGRSFPLYGATSSGRIFEVTLEDRRVHARSLASHANGSVFSGLFRLFSSKTPSPILLTKALPSSSEMLVLHVDSTLERLAMTPSGLEDQWRFEMASFMYNYFSQHEHEVLGYARCLDMPLATPSSFTMLIGFQAASGVVLYLFEFTATLAETPQFLRCLRLGTPESTDMDRMTCHAIDANSLYVVTPQVIYAVSIPSVGEMALELLPIPTSSWLGAGGLRVRDTKSVVYLELGAESDGDVLDGTLGRVTNYNWQLPLTPNAPPPKRLKTDPRQLFSSSNVDEWCTVLLEQFQQSSCHLELVAKSDQSRQAFHRAVLALDSDILDAKPSTGLRWGQDAHALTPQLVKYQLQEKATRHASFKSFLSTHPDELASSLPPHVRAELDARDAKLHVAMTLCALQTSDDPRLERVLGLAMQRTVQSRGYTPEELAASGYSAFDMFYCDLTLFDDLFVHLFADDEYVCDRLCLLTRLLDAAHTYVAQHGLSKAVWAVAPAVRDTMRRLLQAALEQSSDEANVLLGVELATATLVPAMDDDAAEKSAWQQSVAVPLVRVAKHAEATMALVRALDFYEGMAYLGATESSVTNARFAHFLFQWHAGEVANPWATTDESGQRLEALFQMPRELLPALHTFLLNHSTLSKHAWIVAVELGQFNEMATQVLREAKDETTSLPTKKTLASLAKLAAYAHDGSVSAASNHELERIHIQELMCADDASVPMSPHELIASCLEPVGADGVNNEERVLMALDVVDSLVDDASAMTECRARVWHAVLSHDAAAYASMADDVVGRPNDVAMEARMKTLLVHAVARRYGAKPRYAMATPAVVDALLAENDELWPRAVNRTTVRTLILQTLALATA</sequence>
<evidence type="ECO:0000256" key="2">
    <source>
        <dbReference type="ARBA" id="ARBA00022448"/>
    </source>
</evidence>
<dbReference type="InterPro" id="IPR037624">
    <property type="entry name" value="Nup133-like"/>
</dbReference>
<keyword evidence="3" id="KW-0539">Nucleus</keyword>
<evidence type="ECO:0000313" key="6">
    <source>
        <dbReference type="Proteomes" id="UP000030762"/>
    </source>
</evidence>
<dbReference type="AlphaFoldDB" id="T0QJI5"/>
<dbReference type="VEuPathDB" id="FungiDB:SDRG_07681"/>
<dbReference type="GO" id="GO:0016973">
    <property type="term" value="P:poly(A)+ mRNA export from nucleus"/>
    <property type="evidence" value="ECO:0007669"/>
    <property type="project" value="TreeGrafter"/>
</dbReference>
<dbReference type="InParanoid" id="T0QJI5"/>
<reference evidence="5 6" key="1">
    <citation type="submission" date="2012-04" db="EMBL/GenBank/DDBJ databases">
        <title>The Genome Sequence of Saprolegnia declina VS20.</title>
        <authorList>
            <consortium name="The Broad Institute Genome Sequencing Platform"/>
            <person name="Russ C."/>
            <person name="Nusbaum C."/>
            <person name="Tyler B."/>
            <person name="van West P."/>
            <person name="Dieguez-Uribeondo J."/>
            <person name="de Bruijn I."/>
            <person name="Tripathy S."/>
            <person name="Jiang R."/>
            <person name="Young S.K."/>
            <person name="Zeng Q."/>
            <person name="Gargeya S."/>
            <person name="Fitzgerald M."/>
            <person name="Haas B."/>
            <person name="Abouelleil A."/>
            <person name="Alvarado L."/>
            <person name="Arachchi H.M."/>
            <person name="Berlin A."/>
            <person name="Chapman S.B."/>
            <person name="Goldberg J."/>
            <person name="Griggs A."/>
            <person name="Gujja S."/>
            <person name="Hansen M."/>
            <person name="Howarth C."/>
            <person name="Imamovic A."/>
            <person name="Larimer J."/>
            <person name="McCowen C."/>
            <person name="Montmayeur A."/>
            <person name="Murphy C."/>
            <person name="Neiman D."/>
            <person name="Pearson M."/>
            <person name="Priest M."/>
            <person name="Roberts A."/>
            <person name="Saif S."/>
            <person name="Shea T."/>
            <person name="Sisk P."/>
            <person name="Sykes S."/>
            <person name="Wortman J."/>
            <person name="Nusbaum C."/>
            <person name="Birren B."/>
        </authorList>
    </citation>
    <scope>NUCLEOTIDE SEQUENCE [LARGE SCALE GENOMIC DNA]</scope>
    <source>
        <strain evidence="5 6">VS20</strain>
    </source>
</reference>
<dbReference type="PANTHER" id="PTHR13405">
    <property type="entry name" value="NUCLEAR PORE COMPLEX PROTEIN NUP133"/>
    <property type="match status" value="1"/>
</dbReference>
<evidence type="ECO:0000256" key="1">
    <source>
        <dbReference type="ARBA" id="ARBA00004123"/>
    </source>
</evidence>
<proteinExistence type="predicted"/>
<dbReference type="Gene3D" id="1.20.58.1380">
    <property type="match status" value="1"/>
</dbReference>
<protein>
    <submittedName>
        <fullName evidence="5">Uncharacterized protein</fullName>
    </submittedName>
</protein>